<evidence type="ECO:0000256" key="1">
    <source>
        <dbReference type="PROSITE-ProRule" id="PRU00023"/>
    </source>
</evidence>
<dbReference type="InterPro" id="IPR026961">
    <property type="entry name" value="PGG_dom"/>
</dbReference>
<evidence type="ECO:0000313" key="6">
    <source>
        <dbReference type="Proteomes" id="UP000626092"/>
    </source>
</evidence>
<protein>
    <recommendedName>
        <fullName evidence="4">PGG domain-containing protein</fullName>
    </recommendedName>
</protein>
<evidence type="ECO:0000259" key="4">
    <source>
        <dbReference type="Pfam" id="PF13962"/>
    </source>
</evidence>
<dbReference type="InterPro" id="IPR002110">
    <property type="entry name" value="Ankyrin_rpt"/>
</dbReference>
<gene>
    <name evidence="5" type="ORF">RHSIM_Rhsim05G0009000</name>
</gene>
<dbReference type="Pfam" id="PF12796">
    <property type="entry name" value="Ank_2"/>
    <property type="match status" value="1"/>
</dbReference>
<dbReference type="Proteomes" id="UP000626092">
    <property type="component" value="Unassembled WGS sequence"/>
</dbReference>
<keyword evidence="6" id="KW-1185">Reference proteome</keyword>
<dbReference type="PROSITE" id="PS50297">
    <property type="entry name" value="ANK_REP_REGION"/>
    <property type="match status" value="1"/>
</dbReference>
<dbReference type="OrthoDB" id="1925304at2759"/>
<keyword evidence="3" id="KW-0472">Membrane</keyword>
<feature type="transmembrane region" description="Helical" evidence="3">
    <location>
        <begin position="617"/>
        <end position="637"/>
    </location>
</feature>
<dbReference type="Gene3D" id="1.25.40.20">
    <property type="entry name" value="Ankyrin repeat-containing domain"/>
    <property type="match status" value="2"/>
</dbReference>
<organism evidence="5 6">
    <name type="scientific">Rhododendron simsii</name>
    <name type="common">Sims's rhododendron</name>
    <dbReference type="NCBI Taxonomy" id="118357"/>
    <lineage>
        <taxon>Eukaryota</taxon>
        <taxon>Viridiplantae</taxon>
        <taxon>Streptophyta</taxon>
        <taxon>Embryophyta</taxon>
        <taxon>Tracheophyta</taxon>
        <taxon>Spermatophyta</taxon>
        <taxon>Magnoliopsida</taxon>
        <taxon>eudicotyledons</taxon>
        <taxon>Gunneridae</taxon>
        <taxon>Pentapetalae</taxon>
        <taxon>asterids</taxon>
        <taxon>Ericales</taxon>
        <taxon>Ericaceae</taxon>
        <taxon>Ericoideae</taxon>
        <taxon>Rhodoreae</taxon>
        <taxon>Rhododendron</taxon>
    </lineage>
</organism>
<dbReference type="PANTHER" id="PTHR24177:SF435">
    <property type="entry name" value="ANKYRIN REPEAT-CONTAINING PROTEIN NPR4-LIKE"/>
    <property type="match status" value="1"/>
</dbReference>
<accession>A0A834H712</accession>
<dbReference type="Pfam" id="PF13962">
    <property type="entry name" value="PGG"/>
    <property type="match status" value="1"/>
</dbReference>
<feature type="repeat" description="ANK" evidence="1">
    <location>
        <begin position="228"/>
        <end position="252"/>
    </location>
</feature>
<evidence type="ECO:0000256" key="2">
    <source>
        <dbReference type="SAM" id="MobiDB-lite"/>
    </source>
</evidence>
<feature type="transmembrane region" description="Helical" evidence="3">
    <location>
        <begin position="703"/>
        <end position="724"/>
    </location>
</feature>
<feature type="compositionally biased region" description="Basic residues" evidence="2">
    <location>
        <begin position="12"/>
        <end position="23"/>
    </location>
</feature>
<dbReference type="PROSITE" id="PS50088">
    <property type="entry name" value="ANK_REPEAT"/>
    <property type="match status" value="1"/>
</dbReference>
<reference evidence="5" key="1">
    <citation type="submission" date="2019-11" db="EMBL/GenBank/DDBJ databases">
        <authorList>
            <person name="Liu Y."/>
            <person name="Hou J."/>
            <person name="Li T.-Q."/>
            <person name="Guan C.-H."/>
            <person name="Wu X."/>
            <person name="Wu H.-Z."/>
            <person name="Ling F."/>
            <person name="Zhang R."/>
            <person name="Shi X.-G."/>
            <person name="Ren J.-P."/>
            <person name="Chen E.-F."/>
            <person name="Sun J.-M."/>
        </authorList>
    </citation>
    <scope>NUCLEOTIDE SEQUENCE</scope>
    <source>
        <strain evidence="5">Adult_tree_wgs_1</strain>
        <tissue evidence="5">Leaves</tissue>
    </source>
</reference>
<feature type="transmembrane region" description="Helical" evidence="3">
    <location>
        <begin position="657"/>
        <end position="682"/>
    </location>
</feature>
<evidence type="ECO:0000313" key="5">
    <source>
        <dbReference type="EMBL" id="KAF7142613.1"/>
    </source>
</evidence>
<proteinExistence type="predicted"/>
<keyword evidence="1" id="KW-0040">ANK repeat</keyword>
<feature type="region of interest" description="Disordered" evidence="2">
    <location>
        <begin position="1"/>
        <end position="43"/>
    </location>
</feature>
<dbReference type="GO" id="GO:0016020">
    <property type="term" value="C:membrane"/>
    <property type="evidence" value="ECO:0007669"/>
    <property type="project" value="TreeGrafter"/>
</dbReference>
<feature type="domain" description="PGG" evidence="4">
    <location>
        <begin position="611"/>
        <end position="723"/>
    </location>
</feature>
<dbReference type="InterPro" id="IPR036770">
    <property type="entry name" value="Ankyrin_rpt-contain_sf"/>
</dbReference>
<comment type="caution">
    <text evidence="5">The sequence shown here is derived from an EMBL/GenBank/DDBJ whole genome shotgun (WGS) entry which is preliminary data.</text>
</comment>
<dbReference type="AlphaFoldDB" id="A0A834H712"/>
<sequence>MADSSQPEIPRKATKKKKNHYTKQKQEEPENGPAPSSRPEMKLQDMSITEKKRLTCFFYYGGERTVLPSGTFHYVGGVSEAMMIEDDMTKGELLSRIGSRLKISMVLPGGTFKYVAGVSEVVLIEDGMSYNKLLSKICSCLGIQNRISGKKDEYWKYTPLVKAALRGDWETADKFFEKNPNAITAPITRDSESALYLATGTGPAAINFVAELLKRMTPEEVLAHRDVAGNTPLHLSALVGNTAAAELLVQKNPGLLCIRENRGWLPVHYAAVNAKRETLEFLLKVTGENEEAMAMLFLTSGYKPSGAELLIDVRTSEYYDLALDLVHRYPQLAISQAFNDDDCGLGAIARQVNAFRSGTHLNFWERIIYDHVPVKFKNYAEDSSRVEIVIDENPVSNPELPVQKHHWARFLLASQKMQAMLWKCSLLVPCVKRIREQKQKHQQALQLVRYLIKEMLSLNDLNEYDSLATNAIISATRLGIHEVVEEIVQSVPKLAWVRDSENRSLFQRAVIERHENIFNLIYQMSDHKHCATLLMDESGNTILHLAGQLAPLKKLNLVNGAVLQMQRELQWFQEVKKFVKPSDLQRPNVDKETPAMVFTREHKVLVVAGGEWMKNTAYSCSISAGLIATVVFAAIITVPGGNRDSNGLPNFSKESSFAIFVISDALSLFTSTTSLLLFLSILTSRYAESDFLDVLPRRLINGLVTLFLSITTMIVAFSVSLYLALGHGKAWILVPVAALAYLPIRSFVSLQFPLLVDLISSTFGGGIFGKQSDKQFF</sequence>
<dbReference type="SUPFAM" id="SSF48403">
    <property type="entry name" value="Ankyrin repeat"/>
    <property type="match status" value="2"/>
</dbReference>
<name>A0A834H712_RHOSS</name>
<evidence type="ECO:0000256" key="3">
    <source>
        <dbReference type="SAM" id="Phobius"/>
    </source>
</evidence>
<dbReference type="PANTHER" id="PTHR24177">
    <property type="entry name" value="CASKIN"/>
    <property type="match status" value="1"/>
</dbReference>
<dbReference type="EMBL" id="WJXA01000005">
    <property type="protein sequence ID" value="KAF7142613.1"/>
    <property type="molecule type" value="Genomic_DNA"/>
</dbReference>
<keyword evidence="3" id="KW-0812">Transmembrane</keyword>
<dbReference type="SMART" id="SM00248">
    <property type="entry name" value="ANK"/>
    <property type="match status" value="5"/>
</dbReference>
<keyword evidence="3" id="KW-1133">Transmembrane helix</keyword>